<sequence>MTESTGSNKSVKLTQQQKDDYLEFDASCCPICNDDRLSLGKLKHPSNILIIQRSTCRACGAEWLEQYAMNDIILTKEGSDL</sequence>
<comment type="caution">
    <text evidence="1">The sequence shown here is derived from an EMBL/GenBank/DDBJ whole genome shotgun (WGS) entry which is preliminary data.</text>
</comment>
<accession>A0A0F9TXR4</accession>
<proteinExistence type="predicted"/>
<protein>
    <submittedName>
        <fullName evidence="1">Uncharacterized protein</fullName>
    </submittedName>
</protein>
<organism evidence="1">
    <name type="scientific">marine sediment metagenome</name>
    <dbReference type="NCBI Taxonomy" id="412755"/>
    <lineage>
        <taxon>unclassified sequences</taxon>
        <taxon>metagenomes</taxon>
        <taxon>ecological metagenomes</taxon>
    </lineage>
</organism>
<reference evidence="1" key="1">
    <citation type="journal article" date="2015" name="Nature">
        <title>Complex archaea that bridge the gap between prokaryotes and eukaryotes.</title>
        <authorList>
            <person name="Spang A."/>
            <person name="Saw J.H."/>
            <person name="Jorgensen S.L."/>
            <person name="Zaremba-Niedzwiedzka K."/>
            <person name="Martijn J."/>
            <person name="Lind A.E."/>
            <person name="van Eijk R."/>
            <person name="Schleper C."/>
            <person name="Guy L."/>
            <person name="Ettema T.J."/>
        </authorList>
    </citation>
    <scope>NUCLEOTIDE SEQUENCE</scope>
</reference>
<dbReference type="EMBL" id="LAZR01000155">
    <property type="protein sequence ID" value="KKN85795.1"/>
    <property type="molecule type" value="Genomic_DNA"/>
</dbReference>
<name>A0A0F9TXR4_9ZZZZ</name>
<evidence type="ECO:0000313" key="1">
    <source>
        <dbReference type="EMBL" id="KKN85795.1"/>
    </source>
</evidence>
<dbReference type="AlphaFoldDB" id="A0A0F9TXR4"/>
<gene>
    <name evidence="1" type="ORF">LCGC14_0276020</name>
</gene>